<evidence type="ECO:0000313" key="3">
    <source>
        <dbReference type="EMBL" id="RIH76753.1"/>
    </source>
</evidence>
<name>A0A399DZE5_9DEIN</name>
<dbReference type="InterPro" id="IPR012867">
    <property type="entry name" value="DUF1648"/>
</dbReference>
<sequence length="168" mass="19052">MQSSAGWIGAGVLLAGLWWFSAALYAGLPQRIPGHFGFDGGVTRWASREEFWWLPAVATGLALLVFGLTRLAFRYPAILNLPQKELFLSLPEEQRNKVVRGLDFHLALLMGLVCALFGYLQWKTYLVALGAAKGLGWEIWLFLAAVFLLIAWMYWDTNHRLRQIQRTL</sequence>
<evidence type="ECO:0000256" key="1">
    <source>
        <dbReference type="SAM" id="Phobius"/>
    </source>
</evidence>
<protein>
    <recommendedName>
        <fullName evidence="2">DUF1648 domain-containing protein</fullName>
    </recommendedName>
</protein>
<evidence type="ECO:0000259" key="2">
    <source>
        <dbReference type="Pfam" id="PF07853"/>
    </source>
</evidence>
<evidence type="ECO:0000313" key="4">
    <source>
        <dbReference type="Proteomes" id="UP000266089"/>
    </source>
</evidence>
<accession>A0A399DZE5</accession>
<reference evidence="3 4" key="1">
    <citation type="submission" date="2018-08" db="EMBL/GenBank/DDBJ databases">
        <title>Meiothermus cateniformans JCM 15151 genome sequencing project.</title>
        <authorList>
            <person name="Da Costa M.S."/>
            <person name="Albuquerque L."/>
            <person name="Raposo P."/>
            <person name="Froufe H.J.C."/>
            <person name="Barroso C.S."/>
            <person name="Egas C."/>
        </authorList>
    </citation>
    <scope>NUCLEOTIDE SEQUENCE [LARGE SCALE GENOMIC DNA]</scope>
    <source>
        <strain evidence="3 4">JCM 15151</strain>
    </source>
</reference>
<feature type="transmembrane region" description="Helical" evidence="1">
    <location>
        <begin position="7"/>
        <end position="28"/>
    </location>
</feature>
<organism evidence="3 4">
    <name type="scientific">Meiothermus taiwanensis</name>
    <dbReference type="NCBI Taxonomy" id="172827"/>
    <lineage>
        <taxon>Bacteria</taxon>
        <taxon>Thermotogati</taxon>
        <taxon>Deinococcota</taxon>
        <taxon>Deinococci</taxon>
        <taxon>Thermales</taxon>
        <taxon>Thermaceae</taxon>
        <taxon>Meiothermus</taxon>
    </lineage>
</organism>
<dbReference type="Pfam" id="PF07853">
    <property type="entry name" value="DUF1648"/>
    <property type="match status" value="1"/>
</dbReference>
<dbReference type="AlphaFoldDB" id="A0A399DZE5"/>
<comment type="caution">
    <text evidence="3">The sequence shown here is derived from an EMBL/GenBank/DDBJ whole genome shotgun (WGS) entry which is preliminary data.</text>
</comment>
<keyword evidence="1" id="KW-1133">Transmembrane helix</keyword>
<proteinExistence type="predicted"/>
<feature type="transmembrane region" description="Helical" evidence="1">
    <location>
        <begin position="104"/>
        <end position="122"/>
    </location>
</feature>
<gene>
    <name evidence="3" type="ORF">Mcate_01644</name>
</gene>
<keyword evidence="1" id="KW-0472">Membrane</keyword>
<feature type="transmembrane region" description="Helical" evidence="1">
    <location>
        <begin position="134"/>
        <end position="155"/>
    </location>
</feature>
<dbReference type="EMBL" id="QWKX01000037">
    <property type="protein sequence ID" value="RIH76753.1"/>
    <property type="molecule type" value="Genomic_DNA"/>
</dbReference>
<keyword evidence="1" id="KW-0812">Transmembrane</keyword>
<feature type="domain" description="DUF1648" evidence="2">
    <location>
        <begin position="13"/>
        <end position="58"/>
    </location>
</feature>
<dbReference type="Proteomes" id="UP000266089">
    <property type="component" value="Unassembled WGS sequence"/>
</dbReference>
<feature type="transmembrane region" description="Helical" evidence="1">
    <location>
        <begin position="51"/>
        <end position="73"/>
    </location>
</feature>
<dbReference type="RefSeq" id="WP_027887168.1">
    <property type="nucleotide sequence ID" value="NZ_JBHSXZ010000106.1"/>
</dbReference>